<dbReference type="InterPro" id="IPR022953">
    <property type="entry name" value="ATP_PFK"/>
</dbReference>
<keyword evidence="12" id="KW-0963">Cytoplasm</keyword>
<dbReference type="GO" id="GO:0046872">
    <property type="term" value="F:metal ion binding"/>
    <property type="evidence" value="ECO:0007669"/>
    <property type="project" value="UniProtKB-KW"/>
</dbReference>
<feature type="binding site" evidence="12">
    <location>
        <position position="90"/>
    </location>
    <ligand>
        <name>ATP</name>
        <dbReference type="ChEBI" id="CHEBI:30616"/>
    </ligand>
</feature>
<comment type="cofactor">
    <cofactor evidence="1 12">
        <name>Mg(2+)</name>
        <dbReference type="ChEBI" id="CHEBI:18420"/>
    </cofactor>
</comment>
<evidence type="ECO:0000256" key="11">
    <source>
        <dbReference type="ARBA" id="ARBA00048072"/>
    </source>
</evidence>
<feature type="active site" description="Proton acceptor" evidence="12">
    <location>
        <position position="212"/>
    </location>
</feature>
<name>A0AAU9EB41_9BACT</name>
<gene>
    <name evidence="12 14" type="primary">pfkA</name>
    <name evidence="14" type="ORF">FAK_13840</name>
</gene>
<accession>A0AAU9EB41</accession>
<feature type="site" description="Important for substrate specificity; cannot use PPi as phosphoryl donor" evidence="12">
    <location>
        <position position="183"/>
    </location>
</feature>
<feature type="binding site" evidence="12">
    <location>
        <begin position="210"/>
        <end position="212"/>
    </location>
    <ligand>
        <name>substrate</name>
    </ligand>
</feature>
<evidence type="ECO:0000256" key="5">
    <source>
        <dbReference type="ARBA" id="ARBA00022741"/>
    </source>
</evidence>
<keyword evidence="3 12" id="KW-0808">Transferase</keyword>
<sequence>MHEDRHNITANQTEIPSLGPSKIGNPAAAMCGPDGTACRFIGENDRVLVYPYPQDIRGKKTPPSFELAGPRSKIYFDPPKLKAAIVTCGGMCPGINSLVRSIVLQLHYIYGVRNIVGVRFGLQGFIPKYGFQMMDLTPTVVEGIHGRGGSFLGMSRGPQPMEDIVDSLERQNIGLLFMIGGDGTLRAGQAIYEEISKRKIKIGVICIPKTIDNDISFVERSFGFETAVEASTGAIRGAHNEATGAPNGLGLVKLMGRLSGFVAAQATLALADVNFCLIPEVEFDLEGEHGLLTQIEKRLDDRGHGVVLVAEGAGQKLFEGKDLGTDPSGNPVLADIGVYLKMRITEYFKEKQKALTLKYIDPSYLIRSVPASSDDRVFTGFLGHHAVHAGMSGRTGMLVSTWGNHFVHVPITLAVGHRRRVDPQGGLWRAVREATGQPSLINSNGGA</sequence>
<dbReference type="GO" id="GO:0005524">
    <property type="term" value="F:ATP binding"/>
    <property type="evidence" value="ECO:0007669"/>
    <property type="project" value="UniProtKB-KW"/>
</dbReference>
<dbReference type="GO" id="GO:0003872">
    <property type="term" value="F:6-phosphofructokinase activity"/>
    <property type="evidence" value="ECO:0007669"/>
    <property type="project" value="UniProtKB-UniRule"/>
</dbReference>
<organism evidence="14 15">
    <name type="scientific">Desulfoferula mesophila</name>
    <dbReference type="NCBI Taxonomy" id="3058419"/>
    <lineage>
        <taxon>Bacteria</taxon>
        <taxon>Pseudomonadati</taxon>
        <taxon>Thermodesulfobacteriota</taxon>
        <taxon>Desulfarculia</taxon>
        <taxon>Desulfarculales</taxon>
        <taxon>Desulfarculaceae</taxon>
        <taxon>Desulfoferula</taxon>
    </lineage>
</organism>
<keyword evidence="5 12" id="KW-0547">Nucleotide-binding</keyword>
<dbReference type="EC" id="2.7.1.11" evidence="12"/>
<dbReference type="HAMAP" id="MF_01981">
    <property type="entry name" value="Phosphofructokinase_II_X"/>
    <property type="match status" value="1"/>
</dbReference>
<evidence type="ECO:0000256" key="12">
    <source>
        <dbReference type="HAMAP-Rule" id="MF_01981"/>
    </source>
</evidence>
<comment type="subcellular location">
    <subcellularLocation>
        <location evidence="12">Cytoplasm</location>
    </subcellularLocation>
</comment>
<evidence type="ECO:0000256" key="7">
    <source>
        <dbReference type="ARBA" id="ARBA00022840"/>
    </source>
</evidence>
<dbReference type="Pfam" id="PF00365">
    <property type="entry name" value="PFK"/>
    <property type="match status" value="1"/>
</dbReference>
<dbReference type="InterPro" id="IPR035966">
    <property type="entry name" value="PKF_sf"/>
</dbReference>
<evidence type="ECO:0000259" key="13">
    <source>
        <dbReference type="Pfam" id="PF00365"/>
    </source>
</evidence>
<evidence type="ECO:0000256" key="1">
    <source>
        <dbReference type="ARBA" id="ARBA00001946"/>
    </source>
</evidence>
<comment type="catalytic activity">
    <reaction evidence="11">
        <text>beta-D-fructose 6-phosphate + diphosphate = beta-D-fructose 1,6-bisphosphate + phosphate + H(+)</text>
        <dbReference type="Rhea" id="RHEA:13613"/>
        <dbReference type="ChEBI" id="CHEBI:15378"/>
        <dbReference type="ChEBI" id="CHEBI:32966"/>
        <dbReference type="ChEBI" id="CHEBI:33019"/>
        <dbReference type="ChEBI" id="CHEBI:43474"/>
        <dbReference type="ChEBI" id="CHEBI:57634"/>
        <dbReference type="EC" id="2.7.1.90"/>
    </reaction>
</comment>
<dbReference type="Proteomes" id="UP001366166">
    <property type="component" value="Chromosome"/>
</dbReference>
<keyword evidence="15" id="KW-1185">Reference proteome</keyword>
<dbReference type="PANTHER" id="PTHR45770">
    <property type="entry name" value="ATP-DEPENDENT 6-PHOSPHOFRUCTOKINASE 1"/>
    <property type="match status" value="1"/>
</dbReference>
<dbReference type="SUPFAM" id="SSF53784">
    <property type="entry name" value="Phosphofructokinase"/>
    <property type="match status" value="1"/>
</dbReference>
<keyword evidence="6 12" id="KW-0418">Kinase</keyword>
<dbReference type="AlphaFoldDB" id="A0AAU9EB41"/>
<feature type="binding site" evidence="12">
    <location>
        <begin position="255"/>
        <end position="257"/>
    </location>
    <ligand>
        <name>substrate</name>
    </ligand>
</feature>
<dbReference type="PRINTS" id="PR00476">
    <property type="entry name" value="PHFRCTKINASE"/>
</dbReference>
<comment type="subunit">
    <text evidence="12">Homodimer.</text>
</comment>
<feature type="binding site" evidence="12">
    <location>
        <begin position="364"/>
        <end position="367"/>
    </location>
    <ligand>
        <name>substrate</name>
    </ligand>
</feature>
<feature type="binding site" evidence="12">
    <location>
        <begin position="181"/>
        <end position="184"/>
    </location>
    <ligand>
        <name>ATP</name>
        <dbReference type="ChEBI" id="CHEBI:30616"/>
    </ligand>
</feature>
<dbReference type="Gene3D" id="3.40.50.450">
    <property type="match status" value="1"/>
</dbReference>
<dbReference type="InterPro" id="IPR012004">
    <property type="entry name" value="PyroP-dep_PFK_TP0108"/>
</dbReference>
<keyword evidence="8 12" id="KW-0460">Magnesium</keyword>
<comment type="pathway">
    <text evidence="12">Carbohydrate degradation; glycolysis; D-glyceraldehyde 3-phosphate and glycerone phosphate from D-glucose: step 3/4.</text>
</comment>
<evidence type="ECO:0000256" key="10">
    <source>
        <dbReference type="ARBA" id="ARBA00048070"/>
    </source>
</evidence>
<proteinExistence type="inferred from homology"/>
<evidence type="ECO:0000256" key="6">
    <source>
        <dbReference type="ARBA" id="ARBA00022777"/>
    </source>
</evidence>
<keyword evidence="4 12" id="KW-0479">Metal-binding</keyword>
<dbReference type="GO" id="GO:0006002">
    <property type="term" value="P:fructose 6-phosphate metabolic process"/>
    <property type="evidence" value="ECO:0007669"/>
    <property type="project" value="InterPro"/>
</dbReference>
<dbReference type="FunFam" id="3.40.50.450:FF:000002">
    <property type="entry name" value="ATP-dependent 6-phosphofructokinase"/>
    <property type="match status" value="1"/>
</dbReference>
<evidence type="ECO:0000256" key="4">
    <source>
        <dbReference type="ARBA" id="ARBA00022723"/>
    </source>
</evidence>
<feature type="binding site" evidence="12">
    <location>
        <begin position="156"/>
        <end position="157"/>
    </location>
    <ligand>
        <name>ATP</name>
        <dbReference type="ChEBI" id="CHEBI:30616"/>
    </ligand>
</feature>
<comment type="function">
    <text evidence="12">Catalyzes the phosphorylation of D-fructose 6-phosphate to fructose 1,6-bisphosphate by ATP, the first committing step of glycolysis.</text>
</comment>
<dbReference type="InterPro" id="IPR000023">
    <property type="entry name" value="Phosphofructokinase_dom"/>
</dbReference>
<dbReference type="GO" id="GO:0005737">
    <property type="term" value="C:cytoplasm"/>
    <property type="evidence" value="ECO:0007669"/>
    <property type="project" value="UniProtKB-SubCell"/>
</dbReference>
<evidence type="ECO:0000256" key="3">
    <source>
        <dbReference type="ARBA" id="ARBA00022679"/>
    </source>
</evidence>
<evidence type="ECO:0000256" key="9">
    <source>
        <dbReference type="ARBA" id="ARBA00023152"/>
    </source>
</evidence>
<evidence type="ECO:0000256" key="2">
    <source>
        <dbReference type="ARBA" id="ARBA00003138"/>
    </source>
</evidence>
<feature type="binding site" evidence="12">
    <location>
        <position position="311"/>
    </location>
    <ligand>
        <name>substrate</name>
    </ligand>
</feature>
<dbReference type="InterPro" id="IPR050929">
    <property type="entry name" value="PFKA"/>
</dbReference>
<keyword evidence="9 12" id="KW-0324">Glycolysis</keyword>
<feature type="domain" description="Phosphofructokinase" evidence="13">
    <location>
        <begin position="83"/>
        <end position="389"/>
    </location>
</feature>
<comment type="function">
    <text evidence="2">Catalyzes the phosphorylation of D-fructose 6-phosphate, the first committing step of glycolysis. Uses inorganic phosphate (PPi) as phosphoryl donor instead of ATP like common ATP-dependent phosphofructokinases (ATP-PFKs), which renders the reaction reversible, and can thus function both in glycolysis and gluconeogenesis. Consistently, PPi-PFK can replace the enzymes of both the forward (ATP-PFK) and reverse (fructose-bisphosphatase (FBPase)) reactions.</text>
</comment>
<dbReference type="PIRSF" id="PIRSF000534">
    <property type="entry name" value="PPi_PFK_TP0108"/>
    <property type="match status" value="1"/>
</dbReference>
<feature type="binding site" evidence="12">
    <location>
        <position position="182"/>
    </location>
    <ligand>
        <name>Mg(2+)</name>
        <dbReference type="ChEBI" id="CHEBI:18420"/>
        <note>catalytic</note>
    </ligand>
</feature>
<dbReference type="NCBIfam" id="NF005301">
    <property type="entry name" value="PRK06830.1"/>
    <property type="match status" value="1"/>
</dbReference>
<keyword evidence="7 12" id="KW-0067">ATP-binding</keyword>
<comment type="catalytic activity">
    <reaction evidence="10 12">
        <text>beta-D-fructose 6-phosphate + ATP = beta-D-fructose 1,6-bisphosphate + ADP + H(+)</text>
        <dbReference type="Rhea" id="RHEA:16109"/>
        <dbReference type="ChEBI" id="CHEBI:15378"/>
        <dbReference type="ChEBI" id="CHEBI:30616"/>
        <dbReference type="ChEBI" id="CHEBI:32966"/>
        <dbReference type="ChEBI" id="CHEBI:57634"/>
        <dbReference type="ChEBI" id="CHEBI:456216"/>
        <dbReference type="EC" id="2.7.1.11"/>
    </reaction>
</comment>
<protein>
    <recommendedName>
        <fullName evidence="12">ATP-dependent 6-phosphofructokinase</fullName>
        <shortName evidence="12">ATP-PFK</shortName>
        <shortName evidence="12">Phosphofructokinase</shortName>
        <ecNumber evidence="12">2.7.1.11</ecNumber>
    </recommendedName>
    <alternativeName>
        <fullName evidence="12">Phosphohexokinase</fullName>
    </alternativeName>
</protein>
<evidence type="ECO:0000256" key="8">
    <source>
        <dbReference type="ARBA" id="ARBA00022842"/>
    </source>
</evidence>
<dbReference type="GO" id="GO:0047334">
    <property type="term" value="F:diphosphate-fructose-6-phosphate 1-phosphotransferase activity"/>
    <property type="evidence" value="ECO:0007669"/>
    <property type="project" value="UniProtKB-EC"/>
</dbReference>
<comment type="similarity">
    <text evidence="12">Belongs to the phosphofructokinase type A (PFKA) family. PPi-dependent PFK group II subfamily. Atypical ATP-dependent clade 'X' sub-subfamily.</text>
</comment>
<evidence type="ECO:0000313" key="15">
    <source>
        <dbReference type="Proteomes" id="UP001366166"/>
    </source>
</evidence>
<reference evidence="15" key="1">
    <citation type="journal article" date="2023" name="Arch. Microbiol.">
        <title>Desulfoferula mesophilus gen. nov. sp. nov., a mesophilic sulfate-reducing bacterium isolated from a brackish lake sediment.</title>
        <authorList>
            <person name="Watanabe T."/>
            <person name="Yabe T."/>
            <person name="Tsuji J.M."/>
            <person name="Fukui M."/>
        </authorList>
    </citation>
    <scope>NUCLEOTIDE SEQUENCE [LARGE SCALE GENOMIC DNA]</scope>
    <source>
        <strain evidence="15">12FAK</strain>
    </source>
</reference>
<dbReference type="KEGG" id="dmp:FAK_13840"/>
<evidence type="ECO:0000313" key="14">
    <source>
        <dbReference type="EMBL" id="BEQ14318.1"/>
    </source>
</evidence>
<dbReference type="EMBL" id="AP028679">
    <property type="protein sequence ID" value="BEQ14318.1"/>
    <property type="molecule type" value="Genomic_DNA"/>
</dbReference>
<dbReference type="RefSeq" id="WP_338606033.1">
    <property type="nucleotide sequence ID" value="NZ_AP028679.1"/>
</dbReference>